<dbReference type="AlphaFoldDB" id="A0A1H3KQD2"/>
<dbReference type="GO" id="GO:0009055">
    <property type="term" value="F:electron transfer activity"/>
    <property type="evidence" value="ECO:0007669"/>
    <property type="project" value="InterPro"/>
</dbReference>
<dbReference type="Pfam" id="PF21342">
    <property type="entry name" value="SoxA-TsdA_cyt-c"/>
    <property type="match status" value="1"/>
</dbReference>
<dbReference type="PROSITE" id="PS51007">
    <property type="entry name" value="CYTC"/>
    <property type="match status" value="1"/>
</dbReference>
<name>A0A1H3KQD2_9PROT</name>
<keyword evidence="7" id="KW-1185">Reference proteome</keyword>
<dbReference type="Gene3D" id="1.10.760.10">
    <property type="entry name" value="Cytochrome c-like domain"/>
    <property type="match status" value="1"/>
</dbReference>
<protein>
    <recommendedName>
        <fullName evidence="5">Cytochrome c domain-containing protein</fullName>
    </recommendedName>
</protein>
<dbReference type="GO" id="GO:0020037">
    <property type="term" value="F:heme binding"/>
    <property type="evidence" value="ECO:0007669"/>
    <property type="project" value="InterPro"/>
</dbReference>
<proteinExistence type="predicted"/>
<organism evidence="6 7">
    <name type="scientific">Nitrosomonas halophila</name>
    <dbReference type="NCBI Taxonomy" id="44576"/>
    <lineage>
        <taxon>Bacteria</taxon>
        <taxon>Pseudomonadati</taxon>
        <taxon>Pseudomonadota</taxon>
        <taxon>Betaproteobacteria</taxon>
        <taxon>Nitrosomonadales</taxon>
        <taxon>Nitrosomonadaceae</taxon>
        <taxon>Nitrosomonas</taxon>
    </lineage>
</organism>
<dbReference type="PROSITE" id="PS51257">
    <property type="entry name" value="PROKAR_LIPOPROTEIN"/>
    <property type="match status" value="1"/>
</dbReference>
<dbReference type="STRING" id="44576.SAMN05421881_104211"/>
<dbReference type="EMBL" id="FNOY01000042">
    <property type="protein sequence ID" value="SDY54372.1"/>
    <property type="molecule type" value="Genomic_DNA"/>
</dbReference>
<dbReference type="RefSeq" id="WP_090414760.1">
    <property type="nucleotide sequence ID" value="NZ_FNOY01000042.1"/>
</dbReference>
<evidence type="ECO:0000259" key="5">
    <source>
        <dbReference type="PROSITE" id="PS51007"/>
    </source>
</evidence>
<evidence type="ECO:0000256" key="2">
    <source>
        <dbReference type="ARBA" id="ARBA00022723"/>
    </source>
</evidence>
<keyword evidence="1 4" id="KW-0349">Heme</keyword>
<evidence type="ECO:0000313" key="6">
    <source>
        <dbReference type="EMBL" id="SDY54372.1"/>
    </source>
</evidence>
<dbReference type="GO" id="GO:0046872">
    <property type="term" value="F:metal ion binding"/>
    <property type="evidence" value="ECO:0007669"/>
    <property type="project" value="UniProtKB-KW"/>
</dbReference>
<dbReference type="Proteomes" id="UP000198640">
    <property type="component" value="Unassembled WGS sequence"/>
</dbReference>
<dbReference type="InterPro" id="IPR009056">
    <property type="entry name" value="Cyt_c-like_dom"/>
</dbReference>
<evidence type="ECO:0000256" key="3">
    <source>
        <dbReference type="ARBA" id="ARBA00023004"/>
    </source>
</evidence>
<evidence type="ECO:0000256" key="1">
    <source>
        <dbReference type="ARBA" id="ARBA00022617"/>
    </source>
</evidence>
<keyword evidence="2 4" id="KW-0479">Metal-binding</keyword>
<dbReference type="InterPro" id="IPR036909">
    <property type="entry name" value="Cyt_c-like_dom_sf"/>
</dbReference>
<keyword evidence="3 4" id="KW-0408">Iron</keyword>
<evidence type="ECO:0000256" key="4">
    <source>
        <dbReference type="PROSITE-ProRule" id="PRU00433"/>
    </source>
</evidence>
<reference evidence="6 7" key="1">
    <citation type="submission" date="2016-10" db="EMBL/GenBank/DDBJ databases">
        <authorList>
            <person name="de Groot N.N."/>
        </authorList>
    </citation>
    <scope>NUCLEOTIDE SEQUENCE [LARGE SCALE GENOMIC DNA]</scope>
    <source>
        <strain evidence="6 7">Nm1</strain>
    </source>
</reference>
<sequence length="202" mass="21861">MISSSLKKVAGALISGGVLVAALGGGMTGCSPAPHRPPAPRMQADPDFLQSPLAVKKVDQVEPVARANASTIEKIDPLKITRPATYRPYQGNQLDLSAYGEALYKDVRLSTNGLSCSHCHEEGNRFAPGFAQPYPHFVAMAKESAGLNRIHLDEMIQLCMIISMAAEPLIWNSRKLAALTFYVKTIQQNFRVNASAIKRSSP</sequence>
<gene>
    <name evidence="6" type="ORF">SAMN05421881_104211</name>
</gene>
<evidence type="ECO:0000313" key="7">
    <source>
        <dbReference type="Proteomes" id="UP000198640"/>
    </source>
</evidence>
<dbReference type="SUPFAM" id="SSF46626">
    <property type="entry name" value="Cytochrome c"/>
    <property type="match status" value="1"/>
</dbReference>
<dbReference type="OrthoDB" id="9808312at2"/>
<feature type="domain" description="Cytochrome c" evidence="5">
    <location>
        <begin position="95"/>
        <end position="187"/>
    </location>
</feature>
<accession>A0A1H3KQD2</accession>